<evidence type="ECO:0000313" key="5">
    <source>
        <dbReference type="EMBL" id="SOD81055.1"/>
    </source>
</evidence>
<dbReference type="Gene3D" id="1.10.287.1120">
    <property type="entry name" value="Bipartite methylase S protein"/>
    <property type="match status" value="1"/>
</dbReference>
<feature type="domain" description="Type I restriction modification DNA specificity" evidence="4">
    <location>
        <begin position="19"/>
        <end position="170"/>
    </location>
</feature>
<feature type="domain" description="Type I restriction modification DNA specificity" evidence="4">
    <location>
        <begin position="196"/>
        <end position="339"/>
    </location>
</feature>
<dbReference type="InterPro" id="IPR044946">
    <property type="entry name" value="Restrct_endonuc_typeI_TRD_sf"/>
</dbReference>
<dbReference type="PANTHER" id="PTHR30408">
    <property type="entry name" value="TYPE-1 RESTRICTION ENZYME ECOKI SPECIFICITY PROTEIN"/>
    <property type="match status" value="1"/>
</dbReference>
<dbReference type="InterPro" id="IPR000055">
    <property type="entry name" value="Restrct_endonuc_typeI_TRD"/>
</dbReference>
<keyword evidence="3" id="KW-0238">DNA-binding</keyword>
<dbReference type="SUPFAM" id="SSF116734">
    <property type="entry name" value="DNA methylase specificity domain"/>
    <property type="match status" value="2"/>
</dbReference>
<evidence type="ECO:0000256" key="1">
    <source>
        <dbReference type="ARBA" id="ARBA00010923"/>
    </source>
</evidence>
<sequence length="358" mass="41363">MSYNKSKVPEFRFLEFQGDWKEFKIGNILTIGSGRDYKHLEEGSIPVFGSGGLMTKVNDYLYDGETVCIGRKGTIDKPMYFNGKIWTVDTLFYTHSFHNSLPKFIYYLFLKINWKQHNEAGGVPSLSKSIIEKIQLVLPSLPEQQKIASFLTAIDTKIVLLNKKKSLLEQYKKGVMQQIFSQKIRFKDDNEEDFPKWEVKKLKQILTIGNGRDYRHLGEGDIPVFGTGGLMTKVDDYLYDGETVCIGRKGTIDRPMYFNGKIWTVDTLFYTHSFVDVLPKFVYILFLKINWKQHNEAGGVPSLSKSTIEQIYLSIPTLPEQTKISDFLFVIDNKINMIDKQLEFTKTYKKGLLQQLFV</sequence>
<organism evidence="5 6">
    <name type="scientific">Spirosoma fluviale</name>
    <dbReference type="NCBI Taxonomy" id="1597977"/>
    <lineage>
        <taxon>Bacteria</taxon>
        <taxon>Pseudomonadati</taxon>
        <taxon>Bacteroidota</taxon>
        <taxon>Cytophagia</taxon>
        <taxon>Cytophagales</taxon>
        <taxon>Cytophagaceae</taxon>
        <taxon>Spirosoma</taxon>
    </lineage>
</organism>
<reference evidence="6" key="1">
    <citation type="submission" date="2017-09" db="EMBL/GenBank/DDBJ databases">
        <authorList>
            <person name="Varghese N."/>
            <person name="Submissions S."/>
        </authorList>
    </citation>
    <scope>NUCLEOTIDE SEQUENCE [LARGE SCALE GENOMIC DNA]</scope>
    <source>
        <strain evidence="6">DSM 29961</strain>
    </source>
</reference>
<dbReference type="EMBL" id="OCNH01000001">
    <property type="protein sequence ID" value="SOD81055.1"/>
    <property type="molecule type" value="Genomic_DNA"/>
</dbReference>
<dbReference type="GO" id="GO:0009307">
    <property type="term" value="P:DNA restriction-modification system"/>
    <property type="evidence" value="ECO:0007669"/>
    <property type="project" value="UniProtKB-KW"/>
</dbReference>
<name>A0A286FCU2_9BACT</name>
<accession>A0A286FCU2</accession>
<dbReference type="CDD" id="cd17288">
    <property type="entry name" value="RMtype1_S_LlaAI06ORF1089P_TRD1-CR1_like"/>
    <property type="match status" value="2"/>
</dbReference>
<evidence type="ECO:0000313" key="6">
    <source>
        <dbReference type="Proteomes" id="UP000219452"/>
    </source>
</evidence>
<evidence type="ECO:0000256" key="3">
    <source>
        <dbReference type="ARBA" id="ARBA00023125"/>
    </source>
</evidence>
<dbReference type="Proteomes" id="UP000219452">
    <property type="component" value="Unassembled WGS sequence"/>
</dbReference>
<keyword evidence="6" id="KW-1185">Reference proteome</keyword>
<dbReference type="RefSeq" id="WP_097125275.1">
    <property type="nucleotide sequence ID" value="NZ_OCNH01000001.1"/>
</dbReference>
<evidence type="ECO:0000259" key="4">
    <source>
        <dbReference type="Pfam" id="PF01420"/>
    </source>
</evidence>
<dbReference type="OrthoDB" id="667970at2"/>
<proteinExistence type="inferred from homology"/>
<dbReference type="InterPro" id="IPR052021">
    <property type="entry name" value="Type-I_RS_S_subunit"/>
</dbReference>
<dbReference type="AlphaFoldDB" id="A0A286FCU2"/>
<gene>
    <name evidence="5" type="ORF">SAMN06269250_1659</name>
</gene>
<keyword evidence="2" id="KW-0680">Restriction system</keyword>
<dbReference type="PANTHER" id="PTHR30408:SF12">
    <property type="entry name" value="TYPE I RESTRICTION ENZYME MJAVIII SPECIFICITY SUBUNIT"/>
    <property type="match status" value="1"/>
</dbReference>
<dbReference type="Gene3D" id="3.90.220.20">
    <property type="entry name" value="DNA methylase specificity domains"/>
    <property type="match status" value="2"/>
</dbReference>
<protein>
    <submittedName>
        <fullName evidence="5">Type I restriction enzyme, S subunit</fullName>
    </submittedName>
</protein>
<comment type="similarity">
    <text evidence="1">Belongs to the type-I restriction system S methylase family.</text>
</comment>
<dbReference type="GO" id="GO:0003677">
    <property type="term" value="F:DNA binding"/>
    <property type="evidence" value="ECO:0007669"/>
    <property type="project" value="UniProtKB-KW"/>
</dbReference>
<evidence type="ECO:0000256" key="2">
    <source>
        <dbReference type="ARBA" id="ARBA00022747"/>
    </source>
</evidence>
<dbReference type="Pfam" id="PF01420">
    <property type="entry name" value="Methylase_S"/>
    <property type="match status" value="2"/>
</dbReference>